<dbReference type="Pfam" id="PF00440">
    <property type="entry name" value="TetR_N"/>
    <property type="match status" value="1"/>
</dbReference>
<protein>
    <submittedName>
        <fullName evidence="4">TetR/AcrR family transcriptional regulator</fullName>
    </submittedName>
</protein>
<feature type="domain" description="HTH tetR-type" evidence="3">
    <location>
        <begin position="10"/>
        <end position="70"/>
    </location>
</feature>
<dbReference type="InterPro" id="IPR009057">
    <property type="entry name" value="Homeodomain-like_sf"/>
</dbReference>
<organism evidence="4 5">
    <name type="scientific">Fructilactobacillus cliffordii</name>
    <dbReference type="NCBI Taxonomy" id="2940299"/>
    <lineage>
        <taxon>Bacteria</taxon>
        <taxon>Bacillati</taxon>
        <taxon>Bacillota</taxon>
        <taxon>Bacilli</taxon>
        <taxon>Lactobacillales</taxon>
        <taxon>Lactobacillaceae</taxon>
        <taxon>Fructilactobacillus</taxon>
    </lineage>
</organism>
<dbReference type="PANTHER" id="PTHR43479">
    <property type="entry name" value="ACREF/ENVCD OPERON REPRESSOR-RELATED"/>
    <property type="match status" value="1"/>
</dbReference>
<dbReference type="InterPro" id="IPR023772">
    <property type="entry name" value="DNA-bd_HTH_TetR-type_CS"/>
</dbReference>
<name>A0A9Q9E0Q8_9LACO</name>
<dbReference type="InterPro" id="IPR050624">
    <property type="entry name" value="HTH-type_Tx_Regulator"/>
</dbReference>
<dbReference type="SUPFAM" id="SSF46689">
    <property type="entry name" value="Homeodomain-like"/>
    <property type="match status" value="1"/>
</dbReference>
<dbReference type="PROSITE" id="PS01081">
    <property type="entry name" value="HTH_TETR_1"/>
    <property type="match status" value="1"/>
</dbReference>
<dbReference type="Proteomes" id="UP001055911">
    <property type="component" value="Chromosome"/>
</dbReference>
<dbReference type="PRINTS" id="PR00455">
    <property type="entry name" value="HTHTETR"/>
</dbReference>
<dbReference type="AlphaFoldDB" id="A0A9Q9E0Q8"/>
<evidence type="ECO:0000256" key="2">
    <source>
        <dbReference type="PROSITE-ProRule" id="PRU00335"/>
    </source>
</evidence>
<sequence>MPNKRTLQKKATKQKIFAAAVQLTKEHGFNQISIKQIVSTAHVSTGTFYLYFKSKQDIISQIYYENLNQTMQALLAELKTRPGSHPLHNLNQLLNAEFKFAANMGVEITTRAFIANLDANLQSPGNHFKQRTFTDGLRTELHEAILAKEISASDEDRLFLEIETMVRGMMLSWCFANGRFDIQATGTQLINDFFTNNQAN</sequence>
<evidence type="ECO:0000313" key="5">
    <source>
        <dbReference type="Proteomes" id="UP001055911"/>
    </source>
</evidence>
<gene>
    <name evidence="4" type="ORF">M3M40_01030</name>
</gene>
<keyword evidence="5" id="KW-1185">Reference proteome</keyword>
<dbReference type="PANTHER" id="PTHR43479:SF11">
    <property type="entry name" value="ACREF_ENVCD OPERON REPRESSOR-RELATED"/>
    <property type="match status" value="1"/>
</dbReference>
<keyword evidence="1 2" id="KW-0238">DNA-binding</keyword>
<feature type="DNA-binding region" description="H-T-H motif" evidence="2">
    <location>
        <begin position="33"/>
        <end position="52"/>
    </location>
</feature>
<reference evidence="4" key="1">
    <citation type="submission" date="2022-05" db="EMBL/GenBank/DDBJ databases">
        <authorList>
            <person name="Oliphant S.A."/>
            <person name="Watson-Haigh N.S."/>
            <person name="Sumby K.M."/>
            <person name="Gardner J.M."/>
            <person name="Jiranek V."/>
        </authorList>
    </citation>
    <scope>NUCLEOTIDE SEQUENCE</scope>
    <source>
        <strain evidence="4">KI4_B1</strain>
    </source>
</reference>
<evidence type="ECO:0000256" key="1">
    <source>
        <dbReference type="ARBA" id="ARBA00023125"/>
    </source>
</evidence>
<dbReference type="Gene3D" id="1.10.357.10">
    <property type="entry name" value="Tetracycline Repressor, domain 2"/>
    <property type="match status" value="1"/>
</dbReference>
<dbReference type="EMBL" id="CP097119">
    <property type="protein sequence ID" value="USS89421.1"/>
    <property type="molecule type" value="Genomic_DNA"/>
</dbReference>
<accession>A0A9Q9E0Q8</accession>
<dbReference type="InterPro" id="IPR001647">
    <property type="entry name" value="HTH_TetR"/>
</dbReference>
<evidence type="ECO:0000313" key="4">
    <source>
        <dbReference type="EMBL" id="USS89421.1"/>
    </source>
</evidence>
<dbReference type="PROSITE" id="PS50977">
    <property type="entry name" value="HTH_TETR_2"/>
    <property type="match status" value="1"/>
</dbReference>
<dbReference type="RefSeq" id="WP_252766971.1">
    <property type="nucleotide sequence ID" value="NZ_CP097117.1"/>
</dbReference>
<dbReference type="GO" id="GO:0003677">
    <property type="term" value="F:DNA binding"/>
    <property type="evidence" value="ECO:0007669"/>
    <property type="project" value="UniProtKB-UniRule"/>
</dbReference>
<proteinExistence type="predicted"/>
<evidence type="ECO:0000259" key="3">
    <source>
        <dbReference type="PROSITE" id="PS50977"/>
    </source>
</evidence>